<evidence type="ECO:0000313" key="1">
    <source>
        <dbReference type="EMBL" id="MCW1914106.1"/>
    </source>
</evidence>
<gene>
    <name evidence="1" type="ORF">OJ996_11000</name>
</gene>
<reference evidence="1" key="1">
    <citation type="submission" date="2022-10" db="EMBL/GenBank/DDBJ databases">
        <title>Luteolibacter sp. GHJ8, whole genome shotgun sequencing project.</title>
        <authorList>
            <person name="Zhao G."/>
            <person name="Shen L."/>
        </authorList>
    </citation>
    <scope>NUCLEOTIDE SEQUENCE</scope>
    <source>
        <strain evidence="1">GHJ8</strain>
    </source>
</reference>
<organism evidence="1 2">
    <name type="scientific">Luteolibacter rhizosphaerae</name>
    <dbReference type="NCBI Taxonomy" id="2989719"/>
    <lineage>
        <taxon>Bacteria</taxon>
        <taxon>Pseudomonadati</taxon>
        <taxon>Verrucomicrobiota</taxon>
        <taxon>Verrucomicrobiia</taxon>
        <taxon>Verrucomicrobiales</taxon>
        <taxon>Verrucomicrobiaceae</taxon>
        <taxon>Luteolibacter</taxon>
    </lineage>
</organism>
<accession>A0ABT3G2N3</accession>
<comment type="caution">
    <text evidence="1">The sequence shown here is derived from an EMBL/GenBank/DDBJ whole genome shotgun (WGS) entry which is preliminary data.</text>
</comment>
<dbReference type="RefSeq" id="WP_264513612.1">
    <property type="nucleotide sequence ID" value="NZ_JAPDDR010000005.1"/>
</dbReference>
<protein>
    <recommendedName>
        <fullName evidence="3">Glycosyl transferase family 11</fullName>
    </recommendedName>
</protein>
<proteinExistence type="predicted"/>
<evidence type="ECO:0000313" key="2">
    <source>
        <dbReference type="Proteomes" id="UP001165653"/>
    </source>
</evidence>
<evidence type="ECO:0008006" key="3">
    <source>
        <dbReference type="Google" id="ProtNLM"/>
    </source>
</evidence>
<dbReference type="Proteomes" id="UP001165653">
    <property type="component" value="Unassembled WGS sequence"/>
</dbReference>
<keyword evidence="2" id="KW-1185">Reference proteome</keyword>
<dbReference type="EMBL" id="JAPDDR010000005">
    <property type="protein sequence ID" value="MCW1914106.1"/>
    <property type="molecule type" value="Genomic_DNA"/>
</dbReference>
<sequence>MPLPFFRPKDAYITCRDRDDGGGAQVSARISTMILARLKGLTYAHTPLSDVAHAPAGVAQETWARDWEDFFNLGAGEASAASIPYPERAVAKPHRFFPRSRRLHVVAHCHKVTDHHPAAWSAIAPDLAAKYELSPKPGLGGYADGKVQIAVHLRRGDVGSSGRFSERYTGDEVVLERLEKVLQVTGKEGAKIRLFSEGDPADFQAFADLGADLHLNDDVFETFHHFVKSDLLFLAKSTFSYLGGVIGRNACVYEPFWHPKLPGWLSPDELDGWRIEAALASRR</sequence>
<name>A0ABT3G2N3_9BACT</name>